<sequence length="99" mass="11244">MGLGNGKRTDRKQRQVETVWAASEAAKLIKLGDKLYNLRDLTRKAPIGWTPERIQQYFAWAKQVTDACKHVNPRLADLLADLYDNGVFTCDGESYKCLV</sequence>
<accession>A0A0L0SCS0</accession>
<reference evidence="2" key="2">
    <citation type="submission" date="2009-11" db="EMBL/GenBank/DDBJ databases">
        <title>The Genome Sequence of Allomyces macrogynus strain ATCC 38327.</title>
        <authorList>
            <consortium name="The Broad Institute Genome Sequencing Platform"/>
            <person name="Russ C."/>
            <person name="Cuomo C."/>
            <person name="Shea T."/>
            <person name="Young S.K."/>
            <person name="Zeng Q."/>
            <person name="Koehrsen M."/>
            <person name="Haas B."/>
            <person name="Borodovsky M."/>
            <person name="Guigo R."/>
            <person name="Alvarado L."/>
            <person name="Berlin A."/>
            <person name="Borenstein D."/>
            <person name="Chen Z."/>
            <person name="Engels R."/>
            <person name="Freedman E."/>
            <person name="Gellesch M."/>
            <person name="Goldberg J."/>
            <person name="Griggs A."/>
            <person name="Gujja S."/>
            <person name="Heiman D."/>
            <person name="Hepburn T."/>
            <person name="Howarth C."/>
            <person name="Jen D."/>
            <person name="Larson L."/>
            <person name="Lewis B."/>
            <person name="Mehta T."/>
            <person name="Park D."/>
            <person name="Pearson M."/>
            <person name="Roberts A."/>
            <person name="Saif S."/>
            <person name="Shenoy N."/>
            <person name="Sisk P."/>
            <person name="Stolte C."/>
            <person name="Sykes S."/>
            <person name="Walk T."/>
            <person name="White J."/>
            <person name="Yandava C."/>
            <person name="Burger G."/>
            <person name="Gray M.W."/>
            <person name="Holland P.W.H."/>
            <person name="King N."/>
            <person name="Lang F.B.F."/>
            <person name="Roger A.J."/>
            <person name="Ruiz-Trillo I."/>
            <person name="Lander E."/>
            <person name="Nusbaum C."/>
        </authorList>
    </citation>
    <scope>NUCLEOTIDE SEQUENCE [LARGE SCALE GENOMIC DNA]</scope>
    <source>
        <strain evidence="2">ATCC 38327</strain>
    </source>
</reference>
<dbReference type="Proteomes" id="UP000054350">
    <property type="component" value="Unassembled WGS sequence"/>
</dbReference>
<evidence type="ECO:0000313" key="2">
    <source>
        <dbReference type="Proteomes" id="UP000054350"/>
    </source>
</evidence>
<dbReference type="OrthoDB" id="430679at2759"/>
<name>A0A0L0SCS0_ALLM3</name>
<gene>
    <name evidence="1" type="ORF">AMAG_18503</name>
</gene>
<dbReference type="PANTHER" id="PTHR46246:SF1">
    <property type="entry name" value="GUANOSINE-3',5'-BIS(DIPHOSPHATE) 3'-PYROPHOSPHOHYDROLASE MESH1"/>
    <property type="match status" value="1"/>
</dbReference>
<protein>
    <submittedName>
        <fullName evidence="1">Uncharacterized protein</fullName>
    </submittedName>
</protein>
<proteinExistence type="predicted"/>
<organism evidence="1 2">
    <name type="scientific">Allomyces macrogynus (strain ATCC 38327)</name>
    <name type="common">Allomyces javanicus var. macrogynus</name>
    <dbReference type="NCBI Taxonomy" id="578462"/>
    <lineage>
        <taxon>Eukaryota</taxon>
        <taxon>Fungi</taxon>
        <taxon>Fungi incertae sedis</taxon>
        <taxon>Blastocladiomycota</taxon>
        <taxon>Blastocladiomycetes</taxon>
        <taxon>Blastocladiales</taxon>
        <taxon>Blastocladiaceae</taxon>
        <taxon>Allomyces</taxon>
    </lineage>
</organism>
<dbReference type="Gene3D" id="1.10.3210.10">
    <property type="entry name" value="Hypothetical protein af1432"/>
    <property type="match status" value="1"/>
</dbReference>
<evidence type="ECO:0000313" key="1">
    <source>
        <dbReference type="EMBL" id="KNE60276.1"/>
    </source>
</evidence>
<dbReference type="InterPro" id="IPR052194">
    <property type="entry name" value="MESH1"/>
</dbReference>
<dbReference type="eggNOG" id="KOG1157">
    <property type="taxonomic scope" value="Eukaryota"/>
</dbReference>
<dbReference type="EMBL" id="GG745336">
    <property type="protein sequence ID" value="KNE60276.1"/>
    <property type="molecule type" value="Genomic_DNA"/>
</dbReference>
<dbReference type="STRING" id="578462.A0A0L0SCS0"/>
<reference evidence="1 2" key="1">
    <citation type="submission" date="2009-11" db="EMBL/GenBank/DDBJ databases">
        <title>Annotation of Allomyces macrogynus ATCC 38327.</title>
        <authorList>
            <consortium name="The Broad Institute Genome Sequencing Platform"/>
            <person name="Russ C."/>
            <person name="Cuomo C."/>
            <person name="Burger G."/>
            <person name="Gray M.W."/>
            <person name="Holland P.W.H."/>
            <person name="King N."/>
            <person name="Lang F.B.F."/>
            <person name="Roger A.J."/>
            <person name="Ruiz-Trillo I."/>
            <person name="Young S.K."/>
            <person name="Zeng Q."/>
            <person name="Gargeya S."/>
            <person name="Fitzgerald M."/>
            <person name="Haas B."/>
            <person name="Abouelleil A."/>
            <person name="Alvarado L."/>
            <person name="Arachchi H.M."/>
            <person name="Berlin A."/>
            <person name="Chapman S.B."/>
            <person name="Gearin G."/>
            <person name="Goldberg J."/>
            <person name="Griggs A."/>
            <person name="Gujja S."/>
            <person name="Hansen M."/>
            <person name="Heiman D."/>
            <person name="Howarth C."/>
            <person name="Larimer J."/>
            <person name="Lui A."/>
            <person name="MacDonald P.J.P."/>
            <person name="McCowen C."/>
            <person name="Montmayeur A."/>
            <person name="Murphy C."/>
            <person name="Neiman D."/>
            <person name="Pearson M."/>
            <person name="Priest M."/>
            <person name="Roberts A."/>
            <person name="Saif S."/>
            <person name="Shea T."/>
            <person name="Sisk P."/>
            <person name="Stolte C."/>
            <person name="Sykes S."/>
            <person name="Wortman J."/>
            <person name="Nusbaum C."/>
            <person name="Birren B."/>
        </authorList>
    </citation>
    <scope>NUCLEOTIDE SEQUENCE [LARGE SCALE GENOMIC DNA]</scope>
    <source>
        <strain evidence="1 2">ATCC 38327</strain>
    </source>
</reference>
<dbReference type="PANTHER" id="PTHR46246">
    <property type="entry name" value="GUANOSINE-3',5'-BIS(DIPHOSPHATE) 3'-PYROPHOSPHOHYDROLASE MESH1"/>
    <property type="match status" value="1"/>
</dbReference>
<keyword evidence="2" id="KW-1185">Reference proteome</keyword>
<dbReference type="VEuPathDB" id="FungiDB:AMAG_18503"/>
<dbReference type="GO" id="GO:0008893">
    <property type="term" value="F:guanosine-3',5'-bis(diphosphate) 3'-diphosphatase activity"/>
    <property type="evidence" value="ECO:0007669"/>
    <property type="project" value="TreeGrafter"/>
</dbReference>
<dbReference type="AlphaFoldDB" id="A0A0L0SCS0"/>